<proteinExistence type="predicted"/>
<dbReference type="AlphaFoldDB" id="A0A0K1NMR0"/>
<dbReference type="KEGG" id="pfus:ADJ77_11195"/>
<dbReference type="EMBL" id="CP072369">
    <property type="protein sequence ID" value="QUB85962.1"/>
    <property type="molecule type" value="Genomic_DNA"/>
</dbReference>
<dbReference type="PROSITE" id="PS51257">
    <property type="entry name" value="PROKAR_LIPOPROTEIN"/>
    <property type="match status" value="1"/>
</dbReference>
<evidence type="ECO:0008006" key="5">
    <source>
        <dbReference type="Google" id="ProtNLM"/>
    </source>
</evidence>
<evidence type="ECO:0000313" key="4">
    <source>
        <dbReference type="Proteomes" id="UP000682005"/>
    </source>
</evidence>
<reference evidence="2 4" key="2">
    <citation type="submission" date="2021-03" db="EMBL/GenBank/DDBJ databases">
        <title>Human Oral Microbial Genomes.</title>
        <authorList>
            <person name="Johnston C.D."/>
            <person name="Chen T."/>
            <person name="Dewhirst F.E."/>
        </authorList>
    </citation>
    <scope>NUCLEOTIDE SEQUENCE [LARGE SCALE GENOMIC DNA]</scope>
    <source>
        <strain evidence="2 4">W1435</strain>
    </source>
</reference>
<evidence type="ECO:0000313" key="2">
    <source>
        <dbReference type="EMBL" id="QUB85962.1"/>
    </source>
</evidence>
<keyword evidence="4" id="KW-1185">Reference proteome</keyword>
<sequence length="343" mass="39636">MDKMFLKQSACIIATLIMLILLGCSCSCCKSQSDRLDDSATMALDSFRQCRYIALTKGVGMSGRRSEQYDYANQLSRHATVEQLAEIANTDTSRISRLWAFRILLKKADKQVLDVLKQALNDTMPVQLMSGCERYNEPYNQATISVYSYDHEELKLSEQQLYSIDSLIFFGYMKKYGFDNVVLVNLKAHPIYYPTVAKEADKGNEAILPLLAKYQNLNDRQRINKLLKASLKENGEMTYSCREAIRTWSDPAFEWYAKAVCQTAVKKQGYYIDDYLPLLWAYPATWSYQILEDILSEKKDLASDNEFTCNKEQTLDFLAEQVRTQPPHPLFRPLYDKYLMKKD</sequence>
<reference evidence="1 3" key="1">
    <citation type="submission" date="2015-07" db="EMBL/GenBank/DDBJ databases">
        <authorList>
            <person name="Noorani M."/>
        </authorList>
    </citation>
    <scope>NUCLEOTIDE SEQUENCE [LARGE SCALE GENOMIC DNA]</scope>
    <source>
        <strain evidence="1 3">W1435</strain>
    </source>
</reference>
<dbReference type="Proteomes" id="UP000060345">
    <property type="component" value="Chromosome 2"/>
</dbReference>
<dbReference type="Proteomes" id="UP000682005">
    <property type="component" value="Chromosome 2"/>
</dbReference>
<organism evidence="1 3">
    <name type="scientific">Prevotella fusca JCM 17724</name>
    <dbReference type="NCBI Taxonomy" id="1236517"/>
    <lineage>
        <taxon>Bacteria</taxon>
        <taxon>Pseudomonadati</taxon>
        <taxon>Bacteroidota</taxon>
        <taxon>Bacteroidia</taxon>
        <taxon>Bacteroidales</taxon>
        <taxon>Prevotellaceae</taxon>
        <taxon>Prevotella</taxon>
    </lineage>
</organism>
<evidence type="ECO:0000313" key="1">
    <source>
        <dbReference type="EMBL" id="AKU70330.1"/>
    </source>
</evidence>
<gene>
    <name evidence="1" type="ORF">ADJ77_11195</name>
    <name evidence="2" type="ORF">J5A51_01470</name>
</gene>
<dbReference type="EMBL" id="CP012075">
    <property type="protein sequence ID" value="AKU70330.1"/>
    <property type="molecule type" value="Genomic_DNA"/>
</dbReference>
<accession>A0A0K1NMR0</accession>
<evidence type="ECO:0000313" key="3">
    <source>
        <dbReference type="Proteomes" id="UP000060345"/>
    </source>
</evidence>
<protein>
    <recommendedName>
        <fullName evidence="5">Lipoprotein</fullName>
    </recommendedName>
</protein>
<name>A0A0K1NMR0_9BACT</name>